<dbReference type="PANTHER" id="PTHR42693">
    <property type="entry name" value="ARYLSULFATASE FAMILY MEMBER"/>
    <property type="match status" value="1"/>
</dbReference>
<dbReference type="CDD" id="cd16025">
    <property type="entry name" value="PAS_like"/>
    <property type="match status" value="1"/>
</dbReference>
<dbReference type="AlphaFoldDB" id="A0A225DG69"/>
<name>A0A225DG69_9BACT</name>
<dbReference type="InterPro" id="IPR024607">
    <property type="entry name" value="Sulfatase_CS"/>
</dbReference>
<dbReference type="InterPro" id="IPR000917">
    <property type="entry name" value="Sulfatase_N"/>
</dbReference>
<dbReference type="SUPFAM" id="SSF53649">
    <property type="entry name" value="Alkaline phosphatase-like"/>
    <property type="match status" value="1"/>
</dbReference>
<comment type="similarity">
    <text evidence="1">Belongs to the sulfatase family.</text>
</comment>
<protein>
    <submittedName>
        <fullName evidence="6">Choline-sulfatase</fullName>
    </submittedName>
</protein>
<dbReference type="PANTHER" id="PTHR42693:SF53">
    <property type="entry name" value="ENDO-4-O-SULFATASE"/>
    <property type="match status" value="1"/>
</dbReference>
<comment type="caution">
    <text evidence="6">The sequence shown here is derived from an EMBL/GenBank/DDBJ whole genome shotgun (WGS) entry which is preliminary data.</text>
</comment>
<keyword evidence="3" id="KW-0378">Hydrolase</keyword>
<dbReference type="EMBL" id="NIDE01000014">
    <property type="protein sequence ID" value="OWK37508.1"/>
    <property type="molecule type" value="Genomic_DNA"/>
</dbReference>
<dbReference type="FunFam" id="3.40.720.10:FF:000047">
    <property type="entry name" value="Arylsulfatase"/>
    <property type="match status" value="1"/>
</dbReference>
<dbReference type="InterPro" id="IPR050738">
    <property type="entry name" value="Sulfatase"/>
</dbReference>
<dbReference type="Pfam" id="PF00884">
    <property type="entry name" value="Sulfatase"/>
    <property type="match status" value="1"/>
</dbReference>
<evidence type="ECO:0000256" key="3">
    <source>
        <dbReference type="ARBA" id="ARBA00022801"/>
    </source>
</evidence>
<evidence type="ECO:0000259" key="5">
    <source>
        <dbReference type="Pfam" id="PF00884"/>
    </source>
</evidence>
<organism evidence="6 7">
    <name type="scientific">Fimbriiglobus ruber</name>
    <dbReference type="NCBI Taxonomy" id="1908690"/>
    <lineage>
        <taxon>Bacteria</taxon>
        <taxon>Pseudomonadati</taxon>
        <taxon>Planctomycetota</taxon>
        <taxon>Planctomycetia</taxon>
        <taxon>Gemmatales</taxon>
        <taxon>Gemmataceae</taxon>
        <taxon>Fimbriiglobus</taxon>
    </lineage>
</organism>
<dbReference type="Proteomes" id="UP000214646">
    <property type="component" value="Unassembled WGS sequence"/>
</dbReference>
<evidence type="ECO:0000256" key="2">
    <source>
        <dbReference type="ARBA" id="ARBA00022723"/>
    </source>
</evidence>
<dbReference type="PROSITE" id="PS00149">
    <property type="entry name" value="SULFATASE_2"/>
    <property type="match status" value="1"/>
</dbReference>
<evidence type="ECO:0000256" key="1">
    <source>
        <dbReference type="ARBA" id="ARBA00008779"/>
    </source>
</evidence>
<accession>A0A225DG69</accession>
<sequence>MVSAGIDDPAIEGLPRSGVVYSSTSLEPSNVKRMPLMTQSFVPLLIGLILPVFAPATLPAAEPQKPNVLLILADDLGFSDVGCYGGEIATPHLDKLAANGLRFRQFYNSTRCCPSRASLMTGLYPHQAGVGAMNNQTAAPGYKGFPQPNTVTIAEVLRAAGYHTSMIGKWHLSAGPKTPRPTDRGFDEFYGMIGGFNSCFQEDPFYTRLPAGRPKRKYAKDGFYSSDVFGDYSLDFLAEARKQKKPFFQYLAFNAPHFPLHAKPDDIRKYAETYTKGWDKIRAARLAKQIEIGLFPTGTPLSPLSDYTTRADFLRHGENPAWDTLDTARRADLARRMAVFAAMVTCMDHNIGRVVDDLTKHGELDNTLILFLSDNGACAEWDPFGFDGNSGPNNVLHKGDQLAEMGSAKTYHSYGSGWANAGNTPFRMYKHYCHEGGIRTPFIAHWPKGIAAKGEYRDQPGHLIDVMTTCVELGSAKYPDKVGDVAITPMEGTSLLPAFANKPLDREMLAWEHERNRAIRVGKWKLVAKAGGEWELYDIEADPVEMTNLAAKMPEKVTEWARKWDDWAKRCQVLPYPGGAR</sequence>
<dbReference type="InterPro" id="IPR017850">
    <property type="entry name" value="Alkaline_phosphatase_core_sf"/>
</dbReference>
<feature type="domain" description="Sulfatase N-terminal" evidence="5">
    <location>
        <begin position="66"/>
        <end position="473"/>
    </location>
</feature>
<proteinExistence type="inferred from homology"/>
<keyword evidence="4" id="KW-0106">Calcium</keyword>
<evidence type="ECO:0000313" key="6">
    <source>
        <dbReference type="EMBL" id="OWK37508.1"/>
    </source>
</evidence>
<dbReference type="GO" id="GO:0046872">
    <property type="term" value="F:metal ion binding"/>
    <property type="evidence" value="ECO:0007669"/>
    <property type="project" value="UniProtKB-KW"/>
</dbReference>
<keyword evidence="7" id="KW-1185">Reference proteome</keyword>
<dbReference type="Gene3D" id="3.40.720.10">
    <property type="entry name" value="Alkaline Phosphatase, subunit A"/>
    <property type="match status" value="1"/>
</dbReference>
<keyword evidence="2" id="KW-0479">Metal-binding</keyword>
<gene>
    <name evidence="6" type="ORF">FRUB_06628</name>
</gene>
<dbReference type="Gene3D" id="3.30.1120.10">
    <property type="match status" value="1"/>
</dbReference>
<evidence type="ECO:0000313" key="7">
    <source>
        <dbReference type="Proteomes" id="UP000214646"/>
    </source>
</evidence>
<reference evidence="7" key="1">
    <citation type="submission" date="2017-06" db="EMBL/GenBank/DDBJ databases">
        <title>Genome analysis of Fimbriiglobus ruber SP5, the first member of the order Planctomycetales with confirmed chitinolytic capability.</title>
        <authorList>
            <person name="Ravin N.V."/>
            <person name="Rakitin A.L."/>
            <person name="Ivanova A.A."/>
            <person name="Beletsky A.V."/>
            <person name="Kulichevskaya I.S."/>
            <person name="Mardanov A.V."/>
            <person name="Dedysh S.N."/>
        </authorList>
    </citation>
    <scope>NUCLEOTIDE SEQUENCE [LARGE SCALE GENOMIC DNA]</scope>
    <source>
        <strain evidence="7">SP5</strain>
    </source>
</reference>
<dbReference type="GO" id="GO:0004065">
    <property type="term" value="F:arylsulfatase activity"/>
    <property type="evidence" value="ECO:0007669"/>
    <property type="project" value="TreeGrafter"/>
</dbReference>
<evidence type="ECO:0000256" key="4">
    <source>
        <dbReference type="ARBA" id="ARBA00022837"/>
    </source>
</evidence>